<feature type="region of interest" description="Disordered" evidence="2">
    <location>
        <begin position="652"/>
        <end position="687"/>
    </location>
</feature>
<evidence type="ECO:0000313" key="3">
    <source>
        <dbReference type="EMBL" id="CDR95656.1"/>
    </source>
</evidence>
<feature type="compositionally biased region" description="Basic and acidic residues" evidence="2">
    <location>
        <begin position="591"/>
        <end position="602"/>
    </location>
</feature>
<keyword evidence="4" id="KW-1185">Reference proteome</keyword>
<feature type="compositionally biased region" description="Basic and acidic residues" evidence="2">
    <location>
        <begin position="652"/>
        <end position="665"/>
    </location>
</feature>
<feature type="region of interest" description="Disordered" evidence="2">
    <location>
        <begin position="977"/>
        <end position="1006"/>
    </location>
</feature>
<dbReference type="GeneID" id="24564197"/>
<feature type="coiled-coil region" evidence="1">
    <location>
        <begin position="921"/>
        <end position="970"/>
    </location>
</feature>
<organism evidence="3 4">
    <name type="scientific">Babesia bigemina</name>
    <dbReference type="NCBI Taxonomy" id="5866"/>
    <lineage>
        <taxon>Eukaryota</taxon>
        <taxon>Sar</taxon>
        <taxon>Alveolata</taxon>
        <taxon>Apicomplexa</taxon>
        <taxon>Aconoidasida</taxon>
        <taxon>Piroplasmida</taxon>
        <taxon>Babesiidae</taxon>
        <taxon>Babesia</taxon>
    </lineage>
</organism>
<feature type="region of interest" description="Disordered" evidence="2">
    <location>
        <begin position="808"/>
        <end position="842"/>
    </location>
</feature>
<feature type="region of interest" description="Disordered" evidence="2">
    <location>
        <begin position="1146"/>
        <end position="1180"/>
    </location>
</feature>
<proteinExistence type="predicted"/>
<keyword evidence="1" id="KW-0175">Coiled coil</keyword>
<sequence>MAAQAFTESLFAEGEENTVEEVKKSGAPPADKTSGASTKQHIDDIEKWLMENLTSIIPSDMQSMYINKNNILFAFKNDSSDEQVVAQYKDWVSELTKGGRRSVLSSFDVSAPFNKIANHRLEEARKRVALDYKTDPSFIRVIDVKTGKYILSNLLKAAAEQRSGLLNYVEYIRRNIDLVPLPEELNRYALSQKLAYEGARKHLWFLLGLAEELKLVQKSKSFTFKVAPVKNGNDNNPYLLDKYVTAKWLNIRPKGLIGSPEGGVNTTAEESKILSSMCQEDMSNSSIMLDESGSFVFPGDSSQALSSFKMMDMMQDSALSHTQLMNAFSMNESIGPFGDFNADASMSNLFNFDESLAGSRRIDSFKGSISGNSWKALEQSKVKKTRVADTKKVDTVQKFLEKIGNKRTSNELKNALNTVTVLEAACKLFGTGPKWSNPDKNEFDAGNKRNALVYIMPPRGINQNSIAYNYLLQYKSIHQKLNGGVRQQHAVSYGIITLGQSAPGEPVSSFQVNCAPWLSEKYSEKWKRLASFIGKSPWMNISHQPIQIATSSNADEPKKESYIEEVKDGDTPIVSAQQEEPVVSDRQGSPEPEKPPEGDNRGELYAPASETQKQPTLNTDVSHPDKQMPEQTVTMAGGDNEKMLVESTSVEKATEEQHSSAEKACETTVNESQDEIHTSGGDFATEGDAIEPKREPVVLTPKDMEDNQMTAQKPDNRNNEPLAPHDMTIGGKQMKLTELFRYVYTKMKKVKPLPEFSPELIGRSKHRLNRMADEDLTSDLNITGKRKRILDEELLPDAISLNYAQINKTASPDDSPNNTEEGPAESPNIQRDTNDVSDVQKARKKERIRKMREFVKNMFEVEAEESEDENLSDPEDIRKKLQLLKERLQHSSGESESDYESGSDVAEEMKDFIAEVETFNAEDEELAKQRFYADIKQQEENELAKLMPLKERSERELTRREERMKLLMQLKKAKHLHDIQDLHPSDFESSDEEDGEKSTHGKPKRRITKAELEQLLKFKTGVGDVSAKLSETDELRVFIESKLQGSNKRADEPPTVRNQIERVTNSRRDTMDNLLSSRASANIFGENLEKPVVKTSPFGAPSTVNRNIAADPLGCSSKQQSTIVMKSFRLNQSMMKPLNSTNIRNVGGFTGFHKPEVPPNDAQSQNIAQKGSKTNTSNKF</sequence>
<feature type="region of interest" description="Disordered" evidence="2">
    <location>
        <begin position="708"/>
        <end position="728"/>
    </location>
</feature>
<reference evidence="4" key="1">
    <citation type="submission" date="2014-06" db="EMBL/GenBank/DDBJ databases">
        <authorList>
            <person name="Aslett M."/>
            <person name="De Silva N."/>
        </authorList>
    </citation>
    <scope>NUCLEOTIDE SEQUENCE [LARGE SCALE GENOMIC DNA]</scope>
    <source>
        <strain evidence="4">Bond</strain>
    </source>
</reference>
<feature type="region of interest" description="Disordered" evidence="2">
    <location>
        <begin position="1"/>
        <end position="38"/>
    </location>
</feature>
<feature type="region of interest" description="Disordered" evidence="2">
    <location>
        <begin position="547"/>
        <end position="638"/>
    </location>
</feature>
<accession>A0A061D4L0</accession>
<evidence type="ECO:0000256" key="1">
    <source>
        <dbReference type="SAM" id="Coils"/>
    </source>
</evidence>
<feature type="compositionally biased region" description="Polar residues" evidence="2">
    <location>
        <begin position="609"/>
        <end position="621"/>
    </location>
</feature>
<dbReference type="AlphaFoldDB" id="A0A061D4L0"/>
<gene>
    <name evidence="3" type="ORF">BBBOND_0208100</name>
</gene>
<dbReference type="OMA" id="VRQEHAV"/>
<dbReference type="OrthoDB" id="392888at2759"/>
<dbReference type="KEGG" id="bbig:BBBOND_0208100"/>
<feature type="compositionally biased region" description="Polar residues" evidence="2">
    <location>
        <begin position="1161"/>
        <end position="1180"/>
    </location>
</feature>
<dbReference type="Proteomes" id="UP000033188">
    <property type="component" value="Chromosome 2"/>
</dbReference>
<name>A0A061D4L0_BABBI</name>
<feature type="compositionally biased region" description="Basic and acidic residues" evidence="2">
    <location>
        <begin position="555"/>
        <end position="570"/>
    </location>
</feature>
<feature type="compositionally biased region" description="Basic and acidic residues" evidence="2">
    <location>
        <begin position="832"/>
        <end position="841"/>
    </location>
</feature>
<dbReference type="RefSeq" id="XP_012767842.1">
    <property type="nucleotide sequence ID" value="XM_012912388.1"/>
</dbReference>
<dbReference type="STRING" id="5866.A0A061D4L0"/>
<evidence type="ECO:0000256" key="2">
    <source>
        <dbReference type="SAM" id="MobiDB-lite"/>
    </source>
</evidence>
<dbReference type="EMBL" id="LK391708">
    <property type="protein sequence ID" value="CDR95656.1"/>
    <property type="molecule type" value="Genomic_DNA"/>
</dbReference>
<protein>
    <submittedName>
        <fullName evidence="3">Uncharacterized protein</fullName>
    </submittedName>
</protein>
<dbReference type="VEuPathDB" id="PiroplasmaDB:BBBOND_0208100"/>
<feature type="compositionally biased region" description="Basic and acidic residues" evidence="2">
    <location>
        <begin position="977"/>
        <end position="986"/>
    </location>
</feature>
<evidence type="ECO:0000313" key="4">
    <source>
        <dbReference type="Proteomes" id="UP000033188"/>
    </source>
</evidence>
<feature type="compositionally biased region" description="Polar residues" evidence="2">
    <location>
        <begin position="808"/>
        <end position="820"/>
    </location>
</feature>